<dbReference type="PANTHER" id="PTHR45339">
    <property type="entry name" value="HYBRID SIGNAL TRANSDUCTION HISTIDINE KINASE J"/>
    <property type="match status" value="1"/>
</dbReference>
<feature type="transmembrane region" description="Helical" evidence="7">
    <location>
        <begin position="146"/>
        <end position="170"/>
    </location>
</feature>
<dbReference type="Gene3D" id="3.30.565.10">
    <property type="entry name" value="Histidine kinase-like ATPase, C-terminal domain"/>
    <property type="match status" value="1"/>
</dbReference>
<feature type="transmembrane region" description="Helical" evidence="7">
    <location>
        <begin position="280"/>
        <end position="301"/>
    </location>
</feature>
<dbReference type="PROSITE" id="PS50109">
    <property type="entry name" value="HIS_KIN"/>
    <property type="match status" value="1"/>
</dbReference>
<dbReference type="Gene3D" id="1.10.287.130">
    <property type="match status" value="1"/>
</dbReference>
<feature type="domain" description="Histidine kinase" evidence="8">
    <location>
        <begin position="328"/>
        <end position="549"/>
    </location>
</feature>
<dbReference type="CDD" id="cd00082">
    <property type="entry name" value="HisKA"/>
    <property type="match status" value="1"/>
</dbReference>
<comment type="caution">
    <text evidence="11">The sequence shown here is derived from an EMBL/GenBank/DDBJ whole genome shotgun (WGS) entry which is preliminary data.</text>
</comment>
<keyword evidence="4" id="KW-0902">Two-component regulatory system</keyword>
<keyword evidence="11" id="KW-0067">ATP-binding</keyword>
<dbReference type="Pfam" id="PF01627">
    <property type="entry name" value="Hpt"/>
    <property type="match status" value="1"/>
</dbReference>
<dbReference type="SMART" id="SM00448">
    <property type="entry name" value="REC"/>
    <property type="match status" value="1"/>
</dbReference>
<dbReference type="InterPro" id="IPR005467">
    <property type="entry name" value="His_kinase_dom"/>
</dbReference>
<dbReference type="SUPFAM" id="SSF47384">
    <property type="entry name" value="Homodimeric domain of signal transducing histidine kinase"/>
    <property type="match status" value="1"/>
</dbReference>
<organism evidence="11 12">
    <name type="scientific">Vogesella amnigena</name>
    <dbReference type="NCBI Taxonomy" id="1507449"/>
    <lineage>
        <taxon>Bacteria</taxon>
        <taxon>Pseudomonadati</taxon>
        <taxon>Pseudomonadota</taxon>
        <taxon>Betaproteobacteria</taxon>
        <taxon>Neisseriales</taxon>
        <taxon>Chromobacteriaceae</taxon>
        <taxon>Vogesella</taxon>
    </lineage>
</organism>
<dbReference type="PROSITE" id="PS50894">
    <property type="entry name" value="HPT"/>
    <property type="match status" value="1"/>
</dbReference>
<accession>A0ABV7TSR1</accession>
<keyword evidence="3 6" id="KW-0597">Phosphoprotein</keyword>
<dbReference type="InterPro" id="IPR001789">
    <property type="entry name" value="Sig_transdc_resp-reg_receiver"/>
</dbReference>
<dbReference type="InterPro" id="IPR036097">
    <property type="entry name" value="HisK_dim/P_sf"/>
</dbReference>
<dbReference type="Pfam" id="PF00512">
    <property type="entry name" value="HisKA"/>
    <property type="match status" value="1"/>
</dbReference>
<dbReference type="InterPro" id="IPR008207">
    <property type="entry name" value="Sig_transdc_His_kin_Hpt_dom"/>
</dbReference>
<keyword evidence="7" id="KW-0812">Transmembrane</keyword>
<dbReference type="PANTHER" id="PTHR45339:SF5">
    <property type="entry name" value="HISTIDINE KINASE"/>
    <property type="match status" value="1"/>
</dbReference>
<gene>
    <name evidence="11" type="ORF">ACFOKJ_06495</name>
</gene>
<feature type="transmembrane region" description="Helical" evidence="7">
    <location>
        <begin position="190"/>
        <end position="209"/>
    </location>
</feature>
<proteinExistence type="predicted"/>
<feature type="domain" description="Response regulatory" evidence="9">
    <location>
        <begin position="700"/>
        <end position="814"/>
    </location>
</feature>
<dbReference type="EMBL" id="JBHRYH010000013">
    <property type="protein sequence ID" value="MFC3625795.1"/>
    <property type="molecule type" value="Genomic_DNA"/>
</dbReference>
<dbReference type="GO" id="GO:0005524">
    <property type="term" value="F:ATP binding"/>
    <property type="evidence" value="ECO:0007669"/>
    <property type="project" value="UniProtKB-KW"/>
</dbReference>
<dbReference type="Pfam" id="PF00072">
    <property type="entry name" value="Response_reg"/>
    <property type="match status" value="1"/>
</dbReference>
<dbReference type="CDD" id="cd16922">
    <property type="entry name" value="HATPase_EvgS-ArcB-TorS-like"/>
    <property type="match status" value="1"/>
</dbReference>
<feature type="transmembrane region" description="Helical" evidence="7">
    <location>
        <begin position="66"/>
        <end position="90"/>
    </location>
</feature>
<feature type="transmembrane region" description="Helical" evidence="7">
    <location>
        <begin position="34"/>
        <end position="54"/>
    </location>
</feature>
<evidence type="ECO:0000259" key="8">
    <source>
        <dbReference type="PROSITE" id="PS50109"/>
    </source>
</evidence>
<dbReference type="SUPFAM" id="SSF47226">
    <property type="entry name" value="Histidine-containing phosphotransfer domain, HPT domain"/>
    <property type="match status" value="1"/>
</dbReference>
<dbReference type="SUPFAM" id="SSF52172">
    <property type="entry name" value="CheY-like"/>
    <property type="match status" value="1"/>
</dbReference>
<dbReference type="Gene3D" id="1.20.120.160">
    <property type="entry name" value="HPT domain"/>
    <property type="match status" value="1"/>
</dbReference>
<evidence type="ECO:0000256" key="6">
    <source>
        <dbReference type="PROSITE-ProRule" id="PRU00169"/>
    </source>
</evidence>
<feature type="modified residue" description="4-aspartylphosphate" evidence="6">
    <location>
        <position position="749"/>
    </location>
</feature>
<dbReference type="PROSITE" id="PS50110">
    <property type="entry name" value="RESPONSE_REGULATORY"/>
    <property type="match status" value="1"/>
</dbReference>
<keyword evidence="7" id="KW-0472">Membrane</keyword>
<dbReference type="Gene3D" id="3.40.50.2300">
    <property type="match status" value="1"/>
</dbReference>
<dbReference type="InterPro" id="IPR036890">
    <property type="entry name" value="HATPase_C_sf"/>
</dbReference>
<feature type="modified residue" description="Phosphohistidine" evidence="5">
    <location>
        <position position="875"/>
    </location>
</feature>
<dbReference type="InterPro" id="IPR011006">
    <property type="entry name" value="CheY-like_superfamily"/>
</dbReference>
<dbReference type="InterPro" id="IPR003594">
    <property type="entry name" value="HATPase_dom"/>
</dbReference>
<keyword evidence="12" id="KW-1185">Reference proteome</keyword>
<comment type="catalytic activity">
    <reaction evidence="1">
        <text>ATP + protein L-histidine = ADP + protein N-phospho-L-histidine.</text>
        <dbReference type="EC" id="2.7.13.3"/>
    </reaction>
</comment>
<dbReference type="PRINTS" id="PR00344">
    <property type="entry name" value="BCTRLSENSOR"/>
</dbReference>
<dbReference type="SMART" id="SM00387">
    <property type="entry name" value="HATPase_c"/>
    <property type="match status" value="1"/>
</dbReference>
<dbReference type="CDD" id="cd17546">
    <property type="entry name" value="REC_hyHK_CKI1_RcsC-like"/>
    <property type="match status" value="1"/>
</dbReference>
<dbReference type="Proteomes" id="UP001595636">
    <property type="component" value="Unassembled WGS sequence"/>
</dbReference>
<evidence type="ECO:0000256" key="1">
    <source>
        <dbReference type="ARBA" id="ARBA00000085"/>
    </source>
</evidence>
<dbReference type="SMART" id="SM00388">
    <property type="entry name" value="HisKA"/>
    <property type="match status" value="1"/>
</dbReference>
<dbReference type="EC" id="2.7.13.3" evidence="2"/>
<feature type="domain" description="HPt" evidence="10">
    <location>
        <begin position="836"/>
        <end position="927"/>
    </location>
</feature>
<dbReference type="Pfam" id="PF02518">
    <property type="entry name" value="HATPase_c"/>
    <property type="match status" value="1"/>
</dbReference>
<feature type="transmembrane region" description="Helical" evidence="7">
    <location>
        <begin position="229"/>
        <end position="251"/>
    </location>
</feature>
<evidence type="ECO:0000256" key="7">
    <source>
        <dbReference type="SAM" id="Phobius"/>
    </source>
</evidence>
<keyword evidence="7" id="KW-1133">Transmembrane helix</keyword>
<dbReference type="InterPro" id="IPR003661">
    <property type="entry name" value="HisK_dim/P_dom"/>
</dbReference>
<evidence type="ECO:0000256" key="4">
    <source>
        <dbReference type="ARBA" id="ARBA00023012"/>
    </source>
</evidence>
<dbReference type="SUPFAM" id="SSF55874">
    <property type="entry name" value="ATPase domain of HSP90 chaperone/DNA topoisomerase II/histidine kinase"/>
    <property type="match status" value="1"/>
</dbReference>
<evidence type="ECO:0000313" key="11">
    <source>
        <dbReference type="EMBL" id="MFC3625795.1"/>
    </source>
</evidence>
<keyword evidence="11" id="KW-0547">Nucleotide-binding</keyword>
<evidence type="ECO:0000256" key="2">
    <source>
        <dbReference type="ARBA" id="ARBA00012438"/>
    </source>
</evidence>
<dbReference type="RefSeq" id="WP_390277667.1">
    <property type="nucleotide sequence ID" value="NZ_JBHRYH010000013.1"/>
</dbReference>
<dbReference type="InterPro" id="IPR036641">
    <property type="entry name" value="HPT_dom_sf"/>
</dbReference>
<protein>
    <recommendedName>
        <fullName evidence="2">histidine kinase</fullName>
        <ecNumber evidence="2">2.7.13.3</ecNumber>
    </recommendedName>
</protein>
<evidence type="ECO:0000259" key="10">
    <source>
        <dbReference type="PROSITE" id="PS50894"/>
    </source>
</evidence>
<name>A0ABV7TSR1_9NEIS</name>
<reference evidence="12" key="1">
    <citation type="journal article" date="2019" name="Int. J. Syst. Evol. Microbiol.">
        <title>The Global Catalogue of Microorganisms (GCM) 10K type strain sequencing project: providing services to taxonomists for standard genome sequencing and annotation.</title>
        <authorList>
            <consortium name="The Broad Institute Genomics Platform"/>
            <consortium name="The Broad Institute Genome Sequencing Center for Infectious Disease"/>
            <person name="Wu L."/>
            <person name="Ma J."/>
        </authorList>
    </citation>
    <scope>NUCLEOTIDE SEQUENCE [LARGE SCALE GENOMIC DNA]</scope>
    <source>
        <strain evidence="12">KCTC 42195</strain>
    </source>
</reference>
<feature type="transmembrane region" description="Helical" evidence="7">
    <location>
        <begin position="110"/>
        <end position="134"/>
    </location>
</feature>
<sequence length="932" mass="100414">MDTLPQDKAQLAGYRPVSLRRLQLARSVVRGQLLGLWLLSMLACIALGLGAVIWQWSGMQLQFGGAAIYVSVYPPLTLCLLWGLLFGLQWGAIPAYAATFCLSLYAGLPLGWAALFALSNPLGLAVFSIAYRALPVPLNLRSLDALFFFALIAFFSSVFSASGAFIWIYTNRIGSSDAFGIWQGWWLGNFLQLLLICGPLLYLLAGPLCRWRDRMLFSGPQPRQASLRWILPAAGMVVGGVYLYIALSFWLSSNAVRASQALGTVAGWQHASELIAASSAAVYLVVAIMFLAMGFLGYRFVHSWVRQLQQAARAAEAANVAKSGFLARMSHEIRTPMNAIIGLSSLALQQEVPPRERDYLQKIRASADSLLVIINDILDFSRAEMGKLALEQRPFQLEALLQAQADLLRPQLAAKSLPLLVSIAPDVPQVLHGDSVRLGQVLLNLLGNAVKFTDSGEIRLGISCLAVSQTQAALQFSVSDSGIGIDAAKLPHLFAPFTQADESISRRYGGTGLGLAICQQLVAAMGGNITVESQPGHGSCFRFTLSLPYEPDSQLAPLPEPLQVLLIQRSEPARENCLQQLQQLGASVQACSGLGTSKALLQQGYRPQWVITDLPAQRSPQDYLGQLRSLLAADCRILLLADSDTLSAEIRAMLPQLDAPLLPGKLRRALLASSTLSAATLAAADDSATPPAASNLQGKRILLAEDNPINQQIASELLQAAGAQVWCAENGIQAVDMAVHNLFDAILMDIHMPQLDGLAAARRIREQGLRLPIIAVTAHAFDAARDEAIAAGMDDHLAKPYTPAQLYHTVGQYVGSGPTPIPLPADPTLQPPAGLSVSQYLSVLGKFRKYHAEDASLLRSAAARQDIADIQRLAHNLKSVAHYINAPQVQQLAQSLDLAAKDGQLPADLVDRLAQALDEVQQTLARQLPPAS</sequence>
<evidence type="ECO:0000313" key="12">
    <source>
        <dbReference type="Proteomes" id="UP001595636"/>
    </source>
</evidence>
<evidence type="ECO:0000256" key="5">
    <source>
        <dbReference type="PROSITE-ProRule" id="PRU00110"/>
    </source>
</evidence>
<evidence type="ECO:0000256" key="3">
    <source>
        <dbReference type="ARBA" id="ARBA00022553"/>
    </source>
</evidence>
<dbReference type="InterPro" id="IPR004358">
    <property type="entry name" value="Sig_transdc_His_kin-like_C"/>
</dbReference>
<evidence type="ECO:0000259" key="9">
    <source>
        <dbReference type="PROSITE" id="PS50110"/>
    </source>
</evidence>